<sequence length="121" mass="12980">MSRYEPPIPSSGTYRERNAKKRVNPFCSASTGIQSVLAFSRSAAVNIAIQRISLASLYACKASLSANASADSGSVLSLLNEKVLMDSPYGNGESTLRFCACDGAITDENRDMFANISLFLE</sequence>
<dbReference type="EMBL" id="JACXSV010000008">
    <property type="protein sequence ID" value="MBD3722035.1"/>
    <property type="molecule type" value="Genomic_DNA"/>
</dbReference>
<evidence type="ECO:0000313" key="1">
    <source>
        <dbReference type="EMBL" id="MBD3722035.1"/>
    </source>
</evidence>
<dbReference type="Proteomes" id="UP000598328">
    <property type="component" value="Unassembled WGS sequence"/>
</dbReference>
<accession>A0A927HVY5</accession>
<reference evidence="1" key="1">
    <citation type="submission" date="2020-07" db="EMBL/GenBank/DDBJ databases">
        <title>Clinical and genomic characterization of carbapenemase-producing Enterobacterales causing secondary infections during the COVID-19 crisis at a New York City hospital.</title>
        <authorList>
            <person name="Gomez-Simmonds A."/>
            <person name="Annavajhala M.K."/>
            <person name="Uhlemann A.-C."/>
        </authorList>
    </citation>
    <scope>NUCLEOTIDE SEQUENCE</scope>
    <source>
        <strain evidence="1">KP1826</strain>
    </source>
</reference>
<protein>
    <submittedName>
        <fullName evidence="1">Uncharacterized protein</fullName>
    </submittedName>
</protein>
<evidence type="ECO:0000313" key="2">
    <source>
        <dbReference type="Proteomes" id="UP000598328"/>
    </source>
</evidence>
<proteinExistence type="predicted"/>
<name>A0A927HVY5_KLEPN</name>
<comment type="caution">
    <text evidence="1">The sequence shown here is derived from an EMBL/GenBank/DDBJ whole genome shotgun (WGS) entry which is preliminary data.</text>
</comment>
<organism evidence="1 2">
    <name type="scientific">Klebsiella pneumoniae</name>
    <dbReference type="NCBI Taxonomy" id="573"/>
    <lineage>
        <taxon>Bacteria</taxon>
        <taxon>Pseudomonadati</taxon>
        <taxon>Pseudomonadota</taxon>
        <taxon>Gammaproteobacteria</taxon>
        <taxon>Enterobacterales</taxon>
        <taxon>Enterobacteriaceae</taxon>
        <taxon>Klebsiella/Raoultella group</taxon>
        <taxon>Klebsiella</taxon>
        <taxon>Klebsiella pneumoniae complex</taxon>
    </lineage>
</organism>
<gene>
    <name evidence="1" type="ORF">IE978_02370</name>
</gene>
<dbReference type="AlphaFoldDB" id="A0A927HVY5"/>